<evidence type="ECO:0000313" key="11">
    <source>
        <dbReference type="Proteomes" id="UP001060336"/>
    </source>
</evidence>
<keyword evidence="4 9" id="KW-0812">Transmembrane</keyword>
<keyword evidence="11" id="KW-1185">Reference proteome</keyword>
<dbReference type="PANTHER" id="PTHR33910">
    <property type="entry name" value="PROTEIN TRANSLOCASE SUBUNIT SECE"/>
    <property type="match status" value="1"/>
</dbReference>
<evidence type="ECO:0000256" key="7">
    <source>
        <dbReference type="ARBA" id="ARBA00023010"/>
    </source>
</evidence>
<feature type="transmembrane region" description="Helical" evidence="9">
    <location>
        <begin position="30"/>
        <end position="49"/>
    </location>
</feature>
<dbReference type="GO" id="GO:0065002">
    <property type="term" value="P:intracellular protein transmembrane transport"/>
    <property type="evidence" value="ECO:0007669"/>
    <property type="project" value="UniProtKB-UniRule"/>
</dbReference>
<evidence type="ECO:0000256" key="5">
    <source>
        <dbReference type="ARBA" id="ARBA00022927"/>
    </source>
</evidence>
<evidence type="ECO:0000256" key="2">
    <source>
        <dbReference type="ARBA" id="ARBA00022448"/>
    </source>
</evidence>
<comment type="subunit">
    <text evidence="9">Component of the Sec protein translocase complex. Heterotrimer consisting of SecY, SecE and SecG subunits. The heterotrimers can form oligomers, although 1 heterotrimer is thought to be able to translocate proteins. Interacts with the ribosome. Interacts with SecDF, and other proteins may be involved. Interacts with SecA.</text>
</comment>
<dbReference type="Proteomes" id="UP001060336">
    <property type="component" value="Chromosome"/>
</dbReference>
<dbReference type="GO" id="GO:0005886">
    <property type="term" value="C:plasma membrane"/>
    <property type="evidence" value="ECO:0007669"/>
    <property type="project" value="UniProtKB-SubCell"/>
</dbReference>
<keyword evidence="2 9" id="KW-0813">Transport</keyword>
<comment type="subcellular location">
    <subcellularLocation>
        <location evidence="9">Cell membrane</location>
        <topology evidence="9">Single-pass membrane protein</topology>
    </subcellularLocation>
    <subcellularLocation>
        <location evidence="1">Membrane</location>
    </subcellularLocation>
</comment>
<accession>A0A9J7AQL2</accession>
<dbReference type="NCBIfam" id="TIGR00964">
    <property type="entry name" value="secE_bact"/>
    <property type="match status" value="1"/>
</dbReference>
<dbReference type="InterPro" id="IPR038379">
    <property type="entry name" value="SecE_sf"/>
</dbReference>
<dbReference type="Gene3D" id="1.20.5.1030">
    <property type="entry name" value="Preprotein translocase secy subunit"/>
    <property type="match status" value="1"/>
</dbReference>
<evidence type="ECO:0000256" key="3">
    <source>
        <dbReference type="ARBA" id="ARBA00022475"/>
    </source>
</evidence>
<protein>
    <recommendedName>
        <fullName evidence="9">Protein translocase subunit SecE</fullName>
    </recommendedName>
</protein>
<dbReference type="Pfam" id="PF00584">
    <property type="entry name" value="SecE"/>
    <property type="match status" value="1"/>
</dbReference>
<evidence type="ECO:0000256" key="8">
    <source>
        <dbReference type="ARBA" id="ARBA00023136"/>
    </source>
</evidence>
<dbReference type="PANTHER" id="PTHR33910:SF1">
    <property type="entry name" value="PROTEIN TRANSLOCASE SUBUNIT SECE"/>
    <property type="match status" value="1"/>
</dbReference>
<evidence type="ECO:0000256" key="1">
    <source>
        <dbReference type="ARBA" id="ARBA00004370"/>
    </source>
</evidence>
<dbReference type="GO" id="GO:0006605">
    <property type="term" value="P:protein targeting"/>
    <property type="evidence" value="ECO:0007669"/>
    <property type="project" value="UniProtKB-UniRule"/>
</dbReference>
<evidence type="ECO:0000256" key="4">
    <source>
        <dbReference type="ARBA" id="ARBA00022692"/>
    </source>
</evidence>
<comment type="similarity">
    <text evidence="9">Belongs to the SecE/SEC61-gamma family.</text>
</comment>
<dbReference type="GO" id="GO:0008320">
    <property type="term" value="F:protein transmembrane transporter activity"/>
    <property type="evidence" value="ECO:0007669"/>
    <property type="project" value="UniProtKB-UniRule"/>
</dbReference>
<dbReference type="AlphaFoldDB" id="A0A9J7AQL2"/>
<name>A0A9J7AQL2_9PROT</name>
<dbReference type="KEGG" id="naci:NUH88_14660"/>
<dbReference type="EMBL" id="CP102480">
    <property type="protein sequence ID" value="UUX48644.1"/>
    <property type="molecule type" value="Genomic_DNA"/>
</dbReference>
<evidence type="ECO:0000313" key="10">
    <source>
        <dbReference type="EMBL" id="UUX48644.1"/>
    </source>
</evidence>
<comment type="function">
    <text evidence="9">Essential subunit of the Sec protein translocation channel SecYEG. Clamps together the 2 halves of SecY. May contact the channel plug during translocation.</text>
</comment>
<sequence>MAKVSPAQFVRQVRQEVSKVTWASRKETGVGTMMVFIMVTLASIFFFLVDGALSWGVKFILGLGA</sequence>
<dbReference type="InterPro" id="IPR001901">
    <property type="entry name" value="Translocase_SecE/Sec61-g"/>
</dbReference>
<keyword evidence="3 9" id="KW-1003">Cell membrane</keyword>
<keyword evidence="8 9" id="KW-0472">Membrane</keyword>
<organism evidence="10 11">
    <name type="scientific">Nisaea acidiphila</name>
    <dbReference type="NCBI Taxonomy" id="1862145"/>
    <lineage>
        <taxon>Bacteria</taxon>
        <taxon>Pseudomonadati</taxon>
        <taxon>Pseudomonadota</taxon>
        <taxon>Alphaproteobacteria</taxon>
        <taxon>Rhodospirillales</taxon>
        <taxon>Thalassobaculaceae</taxon>
        <taxon>Nisaea</taxon>
    </lineage>
</organism>
<gene>
    <name evidence="9 10" type="primary">secE</name>
    <name evidence="10" type="ORF">NUH88_14660</name>
</gene>
<dbReference type="GO" id="GO:0043952">
    <property type="term" value="P:protein transport by the Sec complex"/>
    <property type="evidence" value="ECO:0007669"/>
    <property type="project" value="UniProtKB-UniRule"/>
</dbReference>
<evidence type="ECO:0000256" key="9">
    <source>
        <dbReference type="HAMAP-Rule" id="MF_00422"/>
    </source>
</evidence>
<keyword evidence="5 9" id="KW-0653">Protein transport</keyword>
<dbReference type="HAMAP" id="MF_00422">
    <property type="entry name" value="SecE"/>
    <property type="match status" value="1"/>
</dbReference>
<evidence type="ECO:0000256" key="6">
    <source>
        <dbReference type="ARBA" id="ARBA00022989"/>
    </source>
</evidence>
<keyword evidence="7 9" id="KW-0811">Translocation</keyword>
<dbReference type="RefSeq" id="WP_193174086.1">
    <property type="nucleotide sequence ID" value="NZ_CP102480.1"/>
</dbReference>
<keyword evidence="6 9" id="KW-1133">Transmembrane helix</keyword>
<dbReference type="GO" id="GO:0009306">
    <property type="term" value="P:protein secretion"/>
    <property type="evidence" value="ECO:0007669"/>
    <property type="project" value="UniProtKB-UniRule"/>
</dbReference>
<reference evidence="10" key="1">
    <citation type="submission" date="2022-08" db="EMBL/GenBank/DDBJ databases">
        <title>Nisaea acidiphila sp. nov., isolated from a marine algal debris and emended description of the genus Nisaea Urios et al. 2008.</title>
        <authorList>
            <person name="Kwon K."/>
        </authorList>
    </citation>
    <scope>NUCLEOTIDE SEQUENCE</scope>
    <source>
        <strain evidence="10">MEBiC11861</strain>
    </source>
</reference>
<dbReference type="InterPro" id="IPR005807">
    <property type="entry name" value="SecE_bac"/>
</dbReference>
<proteinExistence type="inferred from homology"/>